<dbReference type="Pfam" id="PF13927">
    <property type="entry name" value="Ig_3"/>
    <property type="match status" value="1"/>
</dbReference>
<dbReference type="SMART" id="SM00408">
    <property type="entry name" value="IGc2"/>
    <property type="match status" value="1"/>
</dbReference>
<dbReference type="InterPro" id="IPR036179">
    <property type="entry name" value="Ig-like_dom_sf"/>
</dbReference>
<evidence type="ECO:0000256" key="1">
    <source>
        <dbReference type="ARBA" id="ARBA00004613"/>
    </source>
</evidence>
<dbReference type="GO" id="GO:0001558">
    <property type="term" value="P:regulation of cell growth"/>
    <property type="evidence" value="ECO:0007669"/>
    <property type="project" value="InterPro"/>
</dbReference>
<dbReference type="SUPFAM" id="SSF57184">
    <property type="entry name" value="Growth factor receptor domain"/>
    <property type="match status" value="1"/>
</dbReference>
<dbReference type="InterPro" id="IPR011390">
    <property type="entry name" value="IGFBP_rP_mac25"/>
</dbReference>
<protein>
    <recommendedName>
        <fullName evidence="7">Ig-like domain-containing protein</fullName>
    </recommendedName>
</protein>
<dbReference type="Gene3D" id="2.60.40.10">
    <property type="entry name" value="Immunoglobulins"/>
    <property type="match status" value="1"/>
</dbReference>
<dbReference type="PROSITE" id="PS50835">
    <property type="entry name" value="IG_LIKE"/>
    <property type="match status" value="1"/>
</dbReference>
<dbReference type="InterPro" id="IPR036058">
    <property type="entry name" value="Kazal_dom_sf"/>
</dbReference>
<dbReference type="InterPro" id="IPR009030">
    <property type="entry name" value="Growth_fac_rcpt_cys_sf"/>
</dbReference>
<feature type="domain" description="Ig-like" evidence="7">
    <location>
        <begin position="178"/>
        <end position="285"/>
    </location>
</feature>
<feature type="chain" id="PRO_5041742566" description="Ig-like domain-containing protein" evidence="6">
    <location>
        <begin position="27"/>
        <end position="314"/>
    </location>
</feature>
<reference evidence="9" key="1">
    <citation type="submission" date="2023-11" db="UniProtKB">
        <authorList>
            <consortium name="WormBaseParasite"/>
        </authorList>
    </citation>
    <scope>IDENTIFICATION</scope>
</reference>
<proteinExistence type="predicted"/>
<dbReference type="GO" id="GO:0005576">
    <property type="term" value="C:extracellular region"/>
    <property type="evidence" value="ECO:0007669"/>
    <property type="project" value="UniProtKB-SubCell"/>
</dbReference>
<dbReference type="PIRSF" id="PIRSF018239">
    <property type="entry name" value="IGFBP_rP_mac25"/>
    <property type="match status" value="1"/>
</dbReference>
<evidence type="ECO:0000256" key="3">
    <source>
        <dbReference type="ARBA" id="ARBA00022729"/>
    </source>
</evidence>
<evidence type="ECO:0000259" key="7">
    <source>
        <dbReference type="PROSITE" id="PS50835"/>
    </source>
</evidence>
<sequence length="314" mass="35008">MATKYNMSIQLFLLFVNIIVIHISQCSENDNYNYESFKHLKYPTIMKDIEDDCEKCDRKKCPPIIQCNVGTVRDKCGCCDICALEEAQLCNIPEDFKNGILKQGITWHGICGTDLECRTRTDIDSKIIGSQSICYCVKPGKVCGSDGVTYSKCKMNATIISSNGIIIPISEGPCQTAPSVKLTVLNQTVIEGTNVTLICEARGYPLPTIIWYFNKPNQKQDKIQMPGNYKDVTVSVRGGTEETHTISYLQITNFILEYEGEYVCMADNIVGIKAQGTSLVRNSISSIFSSSSLISSNELYLHNDDNDDNNQARH</sequence>
<evidence type="ECO:0000313" key="9">
    <source>
        <dbReference type="WBParaSite" id="SMRG1_56350.1"/>
    </source>
</evidence>
<evidence type="ECO:0000256" key="5">
    <source>
        <dbReference type="ARBA" id="ARBA00023319"/>
    </source>
</evidence>
<evidence type="ECO:0000256" key="6">
    <source>
        <dbReference type="SAM" id="SignalP"/>
    </source>
</evidence>
<keyword evidence="4" id="KW-1015">Disulfide bond</keyword>
<dbReference type="InterPro" id="IPR007110">
    <property type="entry name" value="Ig-like_dom"/>
</dbReference>
<dbReference type="SMART" id="SM00409">
    <property type="entry name" value="IG"/>
    <property type="match status" value="1"/>
</dbReference>
<dbReference type="InterPro" id="IPR003599">
    <property type="entry name" value="Ig_sub"/>
</dbReference>
<feature type="signal peptide" evidence="6">
    <location>
        <begin position="1"/>
        <end position="26"/>
    </location>
</feature>
<dbReference type="SUPFAM" id="SSF100895">
    <property type="entry name" value="Kazal-type serine protease inhibitors"/>
    <property type="match status" value="1"/>
</dbReference>
<evidence type="ECO:0000256" key="2">
    <source>
        <dbReference type="ARBA" id="ARBA00022525"/>
    </source>
</evidence>
<keyword evidence="5" id="KW-0393">Immunoglobulin domain</keyword>
<dbReference type="SMART" id="SM00280">
    <property type="entry name" value="KAZAL"/>
    <property type="match status" value="1"/>
</dbReference>
<dbReference type="Gene3D" id="4.10.40.20">
    <property type="match status" value="1"/>
</dbReference>
<dbReference type="GO" id="GO:0005520">
    <property type="term" value="F:insulin-like growth factor binding"/>
    <property type="evidence" value="ECO:0007669"/>
    <property type="project" value="InterPro"/>
</dbReference>
<dbReference type="PANTHER" id="PTHR14186:SF19">
    <property type="entry name" value="INSULIN-LIKE GROWTH FACTOR-BINDING PROTEIN 7"/>
    <property type="match status" value="1"/>
</dbReference>
<dbReference type="SUPFAM" id="SSF48726">
    <property type="entry name" value="Immunoglobulin"/>
    <property type="match status" value="1"/>
</dbReference>
<dbReference type="CDD" id="cd00104">
    <property type="entry name" value="KAZAL_FS"/>
    <property type="match status" value="1"/>
</dbReference>
<evidence type="ECO:0000256" key="4">
    <source>
        <dbReference type="ARBA" id="ARBA00023157"/>
    </source>
</evidence>
<dbReference type="InterPro" id="IPR003598">
    <property type="entry name" value="Ig_sub2"/>
</dbReference>
<dbReference type="AlphaFoldDB" id="A0AA84ZZV8"/>
<accession>A0AA84ZZV8</accession>
<dbReference type="Proteomes" id="UP000050790">
    <property type="component" value="Unassembled WGS sequence"/>
</dbReference>
<keyword evidence="3 6" id="KW-0732">Signal</keyword>
<dbReference type="InterPro" id="IPR002350">
    <property type="entry name" value="Kazal_dom"/>
</dbReference>
<evidence type="ECO:0000313" key="8">
    <source>
        <dbReference type="Proteomes" id="UP000050790"/>
    </source>
</evidence>
<dbReference type="Pfam" id="PF00219">
    <property type="entry name" value="IGFBP"/>
    <property type="match status" value="1"/>
</dbReference>
<dbReference type="GO" id="GO:0009966">
    <property type="term" value="P:regulation of signal transduction"/>
    <property type="evidence" value="ECO:0007669"/>
    <property type="project" value="TreeGrafter"/>
</dbReference>
<dbReference type="SMART" id="SM00121">
    <property type="entry name" value="IB"/>
    <property type="match status" value="1"/>
</dbReference>
<dbReference type="InterPro" id="IPR013783">
    <property type="entry name" value="Ig-like_fold"/>
</dbReference>
<comment type="subcellular location">
    <subcellularLocation>
        <location evidence="1">Secreted</location>
    </subcellularLocation>
</comment>
<keyword evidence="2" id="KW-0964">Secreted</keyword>
<dbReference type="InterPro" id="IPR000867">
    <property type="entry name" value="IGFBP-like"/>
</dbReference>
<dbReference type="WBParaSite" id="SMRG1_56350.1">
    <property type="protein sequence ID" value="SMRG1_56350.1"/>
    <property type="gene ID" value="SMRG1_56350"/>
</dbReference>
<dbReference type="PANTHER" id="PTHR14186">
    <property type="entry name" value="INSULIN-LIKE GROWTH FACTOR BINDING PROTEIN-RELATED"/>
    <property type="match status" value="1"/>
</dbReference>
<organism evidence="8 9">
    <name type="scientific">Schistosoma margrebowiei</name>
    <dbReference type="NCBI Taxonomy" id="48269"/>
    <lineage>
        <taxon>Eukaryota</taxon>
        <taxon>Metazoa</taxon>
        <taxon>Spiralia</taxon>
        <taxon>Lophotrochozoa</taxon>
        <taxon>Platyhelminthes</taxon>
        <taxon>Trematoda</taxon>
        <taxon>Digenea</taxon>
        <taxon>Strigeidida</taxon>
        <taxon>Schistosomatoidea</taxon>
        <taxon>Schistosomatidae</taxon>
        <taxon>Schistosoma</taxon>
    </lineage>
</organism>
<name>A0AA84ZZV8_9TREM</name>